<gene>
    <name evidence="5" type="ORF">IBG28_06235</name>
</gene>
<comment type="similarity">
    <text evidence="1">Belongs to the ParD antitoxin family.</text>
</comment>
<keyword evidence="6" id="KW-1185">Reference proteome</keyword>
<dbReference type="EMBL" id="CP061081">
    <property type="protein sequence ID" value="QNT07224.1"/>
    <property type="molecule type" value="Genomic_DNA"/>
</dbReference>
<sequence length="77" mass="8931">MNISFTDKQEAYISAQIQSGDFQNASEVVRDALRLHQIYRHRIIEELRAEIAKGWDGEASPNKVQDILNAKLEEKRF</sequence>
<dbReference type="GO" id="GO:0006355">
    <property type="term" value="P:regulation of DNA-templated transcription"/>
    <property type="evidence" value="ECO:0007669"/>
    <property type="project" value="InterPro"/>
</dbReference>
<evidence type="ECO:0000256" key="4">
    <source>
        <dbReference type="ARBA" id="ARBA00037106"/>
    </source>
</evidence>
<evidence type="ECO:0000313" key="5">
    <source>
        <dbReference type="EMBL" id="QNT07224.1"/>
    </source>
</evidence>
<dbReference type="Gene3D" id="6.10.10.120">
    <property type="entry name" value="Antitoxin ParD1-like"/>
    <property type="match status" value="1"/>
</dbReference>
<proteinExistence type="inferred from homology"/>
<protein>
    <recommendedName>
        <fullName evidence="2">Antitoxin ParD</fullName>
    </recommendedName>
</protein>
<dbReference type="OrthoDB" id="9815501at2"/>
<evidence type="ECO:0000256" key="2">
    <source>
        <dbReference type="ARBA" id="ARBA00017940"/>
    </source>
</evidence>
<dbReference type="AlphaFoldDB" id="A0A7H1J9Q8"/>
<dbReference type="KEGG" id="mard:IBG28_06235"/>
<name>A0A7H1J9Q8_9GAMM</name>
<dbReference type="InterPro" id="IPR022789">
    <property type="entry name" value="ParD"/>
</dbReference>
<evidence type="ECO:0000256" key="1">
    <source>
        <dbReference type="ARBA" id="ARBA00008580"/>
    </source>
</evidence>
<dbReference type="RefSeq" id="WP_111606376.1">
    <property type="nucleotide sequence ID" value="NZ_BMLJ01000005.1"/>
</dbReference>
<organism evidence="5 6">
    <name type="scientific">Marinomonas arctica</name>
    <dbReference type="NCBI Taxonomy" id="383750"/>
    <lineage>
        <taxon>Bacteria</taxon>
        <taxon>Pseudomonadati</taxon>
        <taxon>Pseudomonadota</taxon>
        <taxon>Gammaproteobacteria</taxon>
        <taxon>Oceanospirillales</taxon>
        <taxon>Oceanospirillaceae</taxon>
        <taxon>Marinomonas</taxon>
    </lineage>
</organism>
<dbReference type="PANTHER" id="PTHR36582">
    <property type="entry name" value="ANTITOXIN PARD"/>
    <property type="match status" value="1"/>
</dbReference>
<dbReference type="Pfam" id="PF03693">
    <property type="entry name" value="ParD_antitoxin"/>
    <property type="match status" value="1"/>
</dbReference>
<dbReference type="Proteomes" id="UP000516370">
    <property type="component" value="Chromosome"/>
</dbReference>
<evidence type="ECO:0000313" key="6">
    <source>
        <dbReference type="Proteomes" id="UP000516370"/>
    </source>
</evidence>
<keyword evidence="3" id="KW-1277">Toxin-antitoxin system</keyword>
<evidence type="ECO:0000256" key="3">
    <source>
        <dbReference type="ARBA" id="ARBA00022649"/>
    </source>
</evidence>
<dbReference type="InterPro" id="IPR038296">
    <property type="entry name" value="ParD_sf"/>
</dbReference>
<accession>A0A7H1J9Q8</accession>
<dbReference type="NCBIfam" id="TIGR02606">
    <property type="entry name" value="antidote_CC2985"/>
    <property type="match status" value="1"/>
</dbReference>
<comment type="function">
    <text evidence="4">Antitoxin component of a type II toxin-antitoxin (TA) system. Neutralizes the effect of toxin ParE.</text>
</comment>
<dbReference type="SUPFAM" id="SSF47598">
    <property type="entry name" value="Ribbon-helix-helix"/>
    <property type="match status" value="1"/>
</dbReference>
<reference evidence="5 6" key="1">
    <citation type="submission" date="2020-09" db="EMBL/GenBank/DDBJ databases">
        <title>Complete genome sequence of an Arctic sea ice bacterium Marinomonas arctica BSI20414.</title>
        <authorList>
            <person name="Liao L."/>
            <person name="Chen B."/>
        </authorList>
    </citation>
    <scope>NUCLEOTIDE SEQUENCE [LARGE SCALE GENOMIC DNA]</scope>
    <source>
        <strain evidence="5 6">BSI20414</strain>
    </source>
</reference>
<dbReference type="InterPro" id="IPR010985">
    <property type="entry name" value="Ribbon_hlx_hlx"/>
</dbReference>
<dbReference type="PANTHER" id="PTHR36582:SF2">
    <property type="entry name" value="ANTITOXIN PARD"/>
    <property type="match status" value="1"/>
</dbReference>